<sequence>RGLRCRDPSPSQHRHHHLNRYICQRLAPTLPCRPPALGRKLAADAPVHWAKPARWRVKKCPQDAAEVLPRQHSCTPTRNGVRGGNERNRTHGASSKVGFLDSGNGTPPRCLK</sequence>
<comment type="caution">
    <text evidence="2">The sequence shown here is derived from an EMBL/GenBank/DDBJ whole genome shotgun (WGS) entry which is preliminary data.</text>
</comment>
<gene>
    <name evidence="2" type="ORF">JOQ06_003671</name>
</gene>
<proteinExistence type="predicted"/>
<dbReference type="AlphaFoldDB" id="A0AAD6F8L9"/>
<accession>A0AAD6F8L9</accession>
<feature type="region of interest" description="Disordered" evidence="1">
    <location>
        <begin position="71"/>
        <end position="112"/>
    </location>
</feature>
<name>A0AAD6F8L9_9TELE</name>
<organism evidence="2 3">
    <name type="scientific">Pogonophryne albipinna</name>
    <dbReference type="NCBI Taxonomy" id="1090488"/>
    <lineage>
        <taxon>Eukaryota</taxon>
        <taxon>Metazoa</taxon>
        <taxon>Chordata</taxon>
        <taxon>Craniata</taxon>
        <taxon>Vertebrata</taxon>
        <taxon>Euteleostomi</taxon>
        <taxon>Actinopterygii</taxon>
        <taxon>Neopterygii</taxon>
        <taxon>Teleostei</taxon>
        <taxon>Neoteleostei</taxon>
        <taxon>Acanthomorphata</taxon>
        <taxon>Eupercaria</taxon>
        <taxon>Perciformes</taxon>
        <taxon>Notothenioidei</taxon>
        <taxon>Pogonophryne</taxon>
    </lineage>
</organism>
<evidence type="ECO:0000313" key="2">
    <source>
        <dbReference type="EMBL" id="KAJ4924720.1"/>
    </source>
</evidence>
<protein>
    <submittedName>
        <fullName evidence="2">Uncharacterized protein</fullName>
    </submittedName>
</protein>
<feature type="non-terminal residue" evidence="2">
    <location>
        <position position="1"/>
    </location>
</feature>
<evidence type="ECO:0000313" key="3">
    <source>
        <dbReference type="Proteomes" id="UP001219934"/>
    </source>
</evidence>
<reference evidence="2" key="1">
    <citation type="submission" date="2022-11" db="EMBL/GenBank/DDBJ databases">
        <title>Chromosome-level genome of Pogonophryne albipinna.</title>
        <authorList>
            <person name="Jo E."/>
        </authorList>
    </citation>
    <scope>NUCLEOTIDE SEQUENCE</scope>
    <source>
        <strain evidence="2">SGF0006</strain>
        <tissue evidence="2">Muscle</tissue>
    </source>
</reference>
<evidence type="ECO:0000256" key="1">
    <source>
        <dbReference type="SAM" id="MobiDB-lite"/>
    </source>
</evidence>
<dbReference type="EMBL" id="JAPTMU010000022">
    <property type="protein sequence ID" value="KAJ4924720.1"/>
    <property type="molecule type" value="Genomic_DNA"/>
</dbReference>
<dbReference type="Proteomes" id="UP001219934">
    <property type="component" value="Unassembled WGS sequence"/>
</dbReference>
<feature type="non-terminal residue" evidence="2">
    <location>
        <position position="112"/>
    </location>
</feature>
<keyword evidence="3" id="KW-1185">Reference proteome</keyword>